<dbReference type="OrthoDB" id="4056921at2759"/>
<dbReference type="GeneID" id="77675269"/>
<dbReference type="AlphaFoldDB" id="A0A086J501"/>
<protein>
    <recommendedName>
        <fullName evidence="4">Kinetochore protein SPC25</fullName>
    </recommendedName>
</protein>
<evidence type="ECO:0000313" key="3">
    <source>
        <dbReference type="Proteomes" id="UP000054524"/>
    </source>
</evidence>
<organism evidence="2 3">
    <name type="scientific">Nematocida ausubeli (strain ATCC PRA-371 / ERTm2)</name>
    <name type="common">Nematode killer fungus</name>
    <dbReference type="NCBI Taxonomy" id="1913371"/>
    <lineage>
        <taxon>Eukaryota</taxon>
        <taxon>Fungi</taxon>
        <taxon>Fungi incertae sedis</taxon>
        <taxon>Microsporidia</taxon>
        <taxon>Nematocida</taxon>
    </lineage>
</organism>
<comment type="caution">
    <text evidence="2">The sequence shown here is derived from an EMBL/GenBank/DDBJ whole genome shotgun (WGS) entry which is preliminary data.</text>
</comment>
<dbReference type="EMBL" id="AKIJ01000001">
    <property type="protein sequence ID" value="KFG27219.1"/>
    <property type="molecule type" value="Genomic_DNA"/>
</dbReference>
<evidence type="ECO:0000313" key="2">
    <source>
        <dbReference type="EMBL" id="KFG27219.1"/>
    </source>
</evidence>
<evidence type="ECO:0008006" key="4">
    <source>
        <dbReference type="Google" id="ProtNLM"/>
    </source>
</evidence>
<proteinExistence type="predicted"/>
<name>A0A086J501_NEMA1</name>
<accession>A0A086J501</accession>
<keyword evidence="3" id="KW-1185">Reference proteome</keyword>
<sequence length="249" mass="29611">MDLLKSAKQDTSESASKRTELLENIKKVAEEIIQETSTISKWISQTAHQTLRNYQRQRQEAVRREGLLQNTLAQLKEENIKLLEERQRLAQKTETEQEEIKNMKASQQGMEERQRQALQKKYVLGQTLSQMSAHIVQLKRALKQEEEKEEKERVRIKKEIEYYSRLFDLSITAVEDGSVLFLFKIHESEYYFQISMTDTYHIVKASIDEKRYKPALKELEDTHDVFMFVKRMKDLFEEESTRKLKENTV</sequence>
<gene>
    <name evidence="2" type="ORF">NESG_00296</name>
</gene>
<keyword evidence="1" id="KW-0175">Coiled coil</keyword>
<dbReference type="Gene3D" id="3.30.457.50">
    <property type="entry name" value="Chromosome segregation protein Spc25"/>
    <property type="match status" value="1"/>
</dbReference>
<dbReference type="RefSeq" id="XP_052905774.1">
    <property type="nucleotide sequence ID" value="XM_053047949.1"/>
</dbReference>
<dbReference type="HOGENOM" id="CLU_1116014_0_0_1"/>
<reference evidence="2 3" key="1">
    <citation type="journal article" date="2014" name="Genome Announc.">
        <title>Genome Sequence of the Microsporidian Species Nematocida sp1 Strain ERTm6 (ATCC PRA-372).</title>
        <authorList>
            <person name="Bakowski M.A."/>
            <person name="Priest M."/>
            <person name="Young S."/>
            <person name="Cuomo C.A."/>
            <person name="Troemel E.R."/>
        </authorList>
    </citation>
    <scope>NUCLEOTIDE SEQUENCE [LARGE SCALE GENOMIC DNA]</scope>
    <source>
        <strain evidence="2 3">ERTm6</strain>
    </source>
</reference>
<evidence type="ECO:0000256" key="1">
    <source>
        <dbReference type="SAM" id="Coils"/>
    </source>
</evidence>
<dbReference type="Proteomes" id="UP000054524">
    <property type="component" value="Unassembled WGS sequence"/>
</dbReference>
<feature type="coiled-coil region" evidence="1">
    <location>
        <begin position="58"/>
        <end position="159"/>
    </location>
</feature>